<feature type="domain" description="CTLH" evidence="3">
    <location>
        <begin position="33"/>
        <end position="91"/>
    </location>
</feature>
<dbReference type="InterPro" id="IPR054080">
    <property type="entry name" value="TPR1-like_2nd"/>
</dbReference>
<evidence type="ECO:0000256" key="1">
    <source>
        <dbReference type="ARBA" id="ARBA00022574"/>
    </source>
</evidence>
<dbReference type="AlphaFoldDB" id="A0AAN8YWU2"/>
<accession>A0AAN8YWU2</accession>
<reference evidence="4 5" key="1">
    <citation type="submission" date="2023-12" db="EMBL/GenBank/DDBJ databases">
        <title>A high-quality genome assembly for Dillenia turbinata (Dilleniales).</title>
        <authorList>
            <person name="Chanderbali A."/>
        </authorList>
    </citation>
    <scope>NUCLEOTIDE SEQUENCE [LARGE SCALE GENOMIC DNA]</scope>
    <source>
        <strain evidence="4">LSX21</strain>
        <tissue evidence="4">Leaf</tissue>
    </source>
</reference>
<evidence type="ECO:0000313" key="5">
    <source>
        <dbReference type="Proteomes" id="UP001370490"/>
    </source>
</evidence>
<comment type="caution">
    <text evidence="4">The sequence shown here is derived from an EMBL/GenBank/DDBJ whole genome shotgun (WGS) entry which is preliminary data.</text>
</comment>
<dbReference type="PANTHER" id="PTHR44083:SF45">
    <property type="entry name" value="TOPLESS-RELATED PROTEIN 1"/>
    <property type="match status" value="1"/>
</dbReference>
<dbReference type="InterPro" id="IPR006594">
    <property type="entry name" value="LisH"/>
</dbReference>
<dbReference type="GO" id="GO:0006355">
    <property type="term" value="P:regulation of DNA-templated transcription"/>
    <property type="evidence" value="ECO:0007669"/>
    <property type="project" value="InterPro"/>
</dbReference>
<dbReference type="PANTHER" id="PTHR44083">
    <property type="entry name" value="TOPLESS-RELATED PROTEIN 1-RELATED"/>
    <property type="match status" value="1"/>
</dbReference>
<dbReference type="InterPro" id="IPR027728">
    <property type="entry name" value="Topless_fam"/>
</dbReference>
<protein>
    <recommendedName>
        <fullName evidence="3">CTLH domain-containing protein</fullName>
    </recommendedName>
</protein>
<gene>
    <name evidence="4" type="ORF">RJ641_022159</name>
</gene>
<dbReference type="PROSITE" id="PS50896">
    <property type="entry name" value="LISH"/>
    <property type="match status" value="1"/>
</dbReference>
<dbReference type="Proteomes" id="UP001370490">
    <property type="component" value="Unassembled WGS sequence"/>
</dbReference>
<organism evidence="4 5">
    <name type="scientific">Dillenia turbinata</name>
    <dbReference type="NCBI Taxonomy" id="194707"/>
    <lineage>
        <taxon>Eukaryota</taxon>
        <taxon>Viridiplantae</taxon>
        <taxon>Streptophyta</taxon>
        <taxon>Embryophyta</taxon>
        <taxon>Tracheophyta</taxon>
        <taxon>Spermatophyta</taxon>
        <taxon>Magnoliopsida</taxon>
        <taxon>eudicotyledons</taxon>
        <taxon>Gunneridae</taxon>
        <taxon>Pentapetalae</taxon>
        <taxon>Dilleniales</taxon>
        <taxon>Dilleniaceae</taxon>
        <taxon>Dillenia</taxon>
    </lineage>
</organism>
<evidence type="ECO:0000259" key="3">
    <source>
        <dbReference type="PROSITE" id="PS50897"/>
    </source>
</evidence>
<keyword evidence="2" id="KW-0677">Repeat</keyword>
<keyword evidence="1" id="KW-0853">WD repeat</keyword>
<dbReference type="EMBL" id="JBAMMX010000027">
    <property type="protein sequence ID" value="KAK6912558.1"/>
    <property type="molecule type" value="Genomic_DNA"/>
</dbReference>
<sequence length="124" mass="15061">MAFTEELIFLILQFLREEGYDQASHLLERETQIFFDMKYFEKLVLNGNWDELESYLSGFTKFDENKYSRKIFFEIRKQRYLEALDNKDHPKASDILVTYLEVFSQFDEELLKEMADLLTLNDFR</sequence>
<keyword evidence="5" id="KW-1185">Reference proteome</keyword>
<name>A0AAN8YWU2_9MAGN</name>
<proteinExistence type="predicted"/>
<dbReference type="InterPro" id="IPR006595">
    <property type="entry name" value="CTLH_C"/>
</dbReference>
<dbReference type="Pfam" id="PF21889">
    <property type="entry name" value="TPR1-like_2nd"/>
    <property type="match status" value="1"/>
</dbReference>
<evidence type="ECO:0000256" key="2">
    <source>
        <dbReference type="ARBA" id="ARBA00022737"/>
    </source>
</evidence>
<dbReference type="SMART" id="SM00668">
    <property type="entry name" value="CTLH"/>
    <property type="match status" value="1"/>
</dbReference>
<evidence type="ECO:0000313" key="4">
    <source>
        <dbReference type="EMBL" id="KAK6912558.1"/>
    </source>
</evidence>
<dbReference type="PROSITE" id="PS50897">
    <property type="entry name" value="CTLH"/>
    <property type="match status" value="1"/>
</dbReference>
<dbReference type="SMART" id="SM00667">
    <property type="entry name" value="LisH"/>
    <property type="match status" value="1"/>
</dbReference>